<proteinExistence type="predicted"/>
<dbReference type="PROSITE" id="PS51186">
    <property type="entry name" value="GNAT"/>
    <property type="match status" value="1"/>
</dbReference>
<dbReference type="SUPFAM" id="SSF55729">
    <property type="entry name" value="Acyl-CoA N-acyltransferases (Nat)"/>
    <property type="match status" value="1"/>
</dbReference>
<protein>
    <submittedName>
        <fullName evidence="2">Protein N-acetyltransferase, RimJ/RimL family</fullName>
    </submittedName>
</protein>
<dbReference type="GO" id="GO:0016747">
    <property type="term" value="F:acyltransferase activity, transferring groups other than amino-acyl groups"/>
    <property type="evidence" value="ECO:0007669"/>
    <property type="project" value="InterPro"/>
</dbReference>
<accession>A0A1H8IRE0</accession>
<keyword evidence="2" id="KW-0808">Transferase</keyword>
<dbReference type="CDD" id="cd04301">
    <property type="entry name" value="NAT_SF"/>
    <property type="match status" value="1"/>
</dbReference>
<gene>
    <name evidence="2" type="ORF">SAMN05192533_11822</name>
</gene>
<dbReference type="AlphaFoldDB" id="A0A1H8IRE0"/>
<sequence length="167" mass="19183">MMIVREITPSDSEKFSRLVQQVEGSADFMLWEAGERSIQPEQQRKMIEDLLLKENSTILVAIDDQKNLVGYLMVFAGNARRNRHSAYLVVGILKEHRGHGVGTQLFRCLDHWAVEHGIHRLELTVVTENKGGIGLYQKMGFEIEGIKRKSLIIDGEFYDEYYMGKLL</sequence>
<dbReference type="PANTHER" id="PTHR43415">
    <property type="entry name" value="SPERMIDINE N(1)-ACETYLTRANSFERASE"/>
    <property type="match status" value="1"/>
</dbReference>
<dbReference type="Proteomes" id="UP000198553">
    <property type="component" value="Unassembled WGS sequence"/>
</dbReference>
<evidence type="ECO:0000313" key="3">
    <source>
        <dbReference type="Proteomes" id="UP000198553"/>
    </source>
</evidence>
<reference evidence="3" key="1">
    <citation type="submission" date="2016-10" db="EMBL/GenBank/DDBJ databases">
        <authorList>
            <person name="Varghese N."/>
            <person name="Submissions S."/>
        </authorList>
    </citation>
    <scope>NUCLEOTIDE SEQUENCE [LARGE SCALE GENOMIC DNA]</scope>
    <source>
        <strain evidence="3">B48,IBRC-M 10115,DSM 25386,CECT 8001</strain>
    </source>
</reference>
<dbReference type="STRING" id="930146.SAMN05192533_11822"/>
<feature type="domain" description="N-acetyltransferase" evidence="1">
    <location>
        <begin position="2"/>
        <end position="167"/>
    </location>
</feature>
<dbReference type="Gene3D" id="3.40.630.30">
    <property type="match status" value="1"/>
</dbReference>
<dbReference type="InterPro" id="IPR016181">
    <property type="entry name" value="Acyl_CoA_acyltransferase"/>
</dbReference>
<dbReference type="EMBL" id="FOBW01000018">
    <property type="protein sequence ID" value="SEN70951.1"/>
    <property type="molecule type" value="Genomic_DNA"/>
</dbReference>
<dbReference type="Pfam" id="PF00583">
    <property type="entry name" value="Acetyltransf_1"/>
    <property type="match status" value="1"/>
</dbReference>
<name>A0A1H8IRE0_9BACI</name>
<dbReference type="InterPro" id="IPR000182">
    <property type="entry name" value="GNAT_dom"/>
</dbReference>
<dbReference type="InterPro" id="IPR017255">
    <property type="entry name" value="AcTrfase_GNAT_prd"/>
</dbReference>
<dbReference type="PANTHER" id="PTHR43415:SF3">
    <property type="entry name" value="GNAT-FAMILY ACETYLTRANSFERASE"/>
    <property type="match status" value="1"/>
</dbReference>
<dbReference type="PIRSF" id="PIRSF037663">
    <property type="entry name" value="Acetyltransf_GNAT_prd"/>
    <property type="match status" value="1"/>
</dbReference>
<organism evidence="2 3">
    <name type="scientific">Mesobacillus persicus</name>
    <dbReference type="NCBI Taxonomy" id="930146"/>
    <lineage>
        <taxon>Bacteria</taxon>
        <taxon>Bacillati</taxon>
        <taxon>Bacillota</taxon>
        <taxon>Bacilli</taxon>
        <taxon>Bacillales</taxon>
        <taxon>Bacillaceae</taxon>
        <taxon>Mesobacillus</taxon>
    </lineage>
</organism>
<evidence type="ECO:0000259" key="1">
    <source>
        <dbReference type="PROSITE" id="PS51186"/>
    </source>
</evidence>
<evidence type="ECO:0000313" key="2">
    <source>
        <dbReference type="EMBL" id="SEN70951.1"/>
    </source>
</evidence>
<keyword evidence="3" id="KW-1185">Reference proteome</keyword>